<dbReference type="OrthoDB" id="17063at10239"/>
<proteinExistence type="predicted"/>
<accession>A0A023W5S8</accession>
<dbReference type="Proteomes" id="UP000024445">
    <property type="component" value="Segment"/>
</dbReference>
<feature type="region of interest" description="Disordered" evidence="1">
    <location>
        <begin position="73"/>
        <end position="139"/>
    </location>
</feature>
<dbReference type="EMBL" id="KJ025957">
    <property type="protein sequence ID" value="AHY25423.1"/>
    <property type="molecule type" value="Genomic_DNA"/>
</dbReference>
<evidence type="ECO:0000313" key="2">
    <source>
        <dbReference type="EMBL" id="AHY25423.1"/>
    </source>
</evidence>
<reference evidence="2 3" key="1">
    <citation type="submission" date="2014-01" db="EMBL/GenBank/DDBJ databases">
        <authorList>
            <person name="Zhang G."/>
            <person name="Jin J."/>
            <person name="Li Z.J."/>
            <person name="Wang S.W."/>
            <person name="Chen S.J."/>
            <person name="Wang S.M."/>
            <person name="Wang X.T."/>
            <person name="Li Y.H."/>
            <person name="Wang J."/>
            <person name="Yang C.K."/>
            <person name="Wang L."/>
        </authorList>
    </citation>
    <scope>NUCLEOTIDE SEQUENCE [LARGE SCALE GENOMIC DNA]</scope>
</reference>
<evidence type="ECO:0000313" key="3">
    <source>
        <dbReference type="Proteomes" id="UP000024445"/>
    </source>
</evidence>
<name>A0A023W5S8_9CAUD</name>
<feature type="compositionally biased region" description="Polar residues" evidence="1">
    <location>
        <begin position="89"/>
        <end position="98"/>
    </location>
</feature>
<dbReference type="GeneID" id="19485060"/>
<dbReference type="InterPro" id="IPR016415">
    <property type="entry name" value="Phage_T4_Gp68"/>
</dbReference>
<feature type="compositionally biased region" description="Basic residues" evidence="1">
    <location>
        <begin position="122"/>
        <end position="139"/>
    </location>
</feature>
<keyword evidence="3" id="KW-1185">Reference proteome</keyword>
<protein>
    <submittedName>
        <fullName evidence="2">Prohead core protein</fullName>
    </submittedName>
</protein>
<dbReference type="KEGG" id="vg:19485060"/>
<organism evidence="2 3">
    <name type="scientific">Serratia phage PS2</name>
    <dbReference type="NCBI Taxonomy" id="1481112"/>
    <lineage>
        <taxon>Viruses</taxon>
        <taxon>Duplodnaviria</taxon>
        <taxon>Heunggongvirae</taxon>
        <taxon>Uroviricota</taxon>
        <taxon>Caudoviricetes</taxon>
        <taxon>Muldoonvirus</taxon>
        <taxon>Muldoonvirus PS2</taxon>
    </lineage>
</organism>
<dbReference type="PIRSF" id="PIRSF004377">
    <property type="entry name" value="Phage_prohead_core"/>
    <property type="match status" value="1"/>
</dbReference>
<sequence>MLTLPEGIEVSIDGIEKRIPEATERLSHIKALDESVINTIIQNTMLSEAETACAMLSVYHDEPINEVLVKRVNSSGQVSRVKDRKTRQRNAFQTTGLSKSKRRQIARKAAKTKRANPSIKTRANRKRKKAMKKRAALGL</sequence>
<feature type="compositionally biased region" description="Basic residues" evidence="1">
    <location>
        <begin position="99"/>
        <end position="114"/>
    </location>
</feature>
<dbReference type="RefSeq" id="YP_009030228.1">
    <property type="nucleotide sequence ID" value="NC_024121.1"/>
</dbReference>
<evidence type="ECO:0000256" key="1">
    <source>
        <dbReference type="SAM" id="MobiDB-lite"/>
    </source>
</evidence>
<gene>
    <name evidence="2" type="ORF">PS2_181</name>
</gene>